<evidence type="ECO:0000256" key="9">
    <source>
        <dbReference type="ARBA" id="ARBA00023136"/>
    </source>
</evidence>
<dbReference type="InterPro" id="IPR045242">
    <property type="entry name" value="Syntaxin"/>
</dbReference>
<dbReference type="GO" id="GO:0048278">
    <property type="term" value="P:vesicle docking"/>
    <property type="evidence" value="ECO:0007669"/>
    <property type="project" value="TreeGrafter"/>
</dbReference>
<feature type="compositionally biased region" description="Polar residues" evidence="10">
    <location>
        <begin position="293"/>
        <end position="306"/>
    </location>
</feature>
<dbReference type="RefSeq" id="XP_007403510.1">
    <property type="nucleotide sequence ID" value="XM_007403448.1"/>
</dbReference>
<evidence type="ECO:0000256" key="8">
    <source>
        <dbReference type="ARBA" id="ARBA00023054"/>
    </source>
</evidence>
<dbReference type="InParanoid" id="F4R359"/>
<dbReference type="EMBL" id="GL883090">
    <property type="protein sequence ID" value="EGG12572.1"/>
    <property type="molecule type" value="Genomic_DNA"/>
</dbReference>
<feature type="region of interest" description="Disordered" evidence="10">
    <location>
        <begin position="268"/>
        <end position="306"/>
    </location>
</feature>
<keyword evidence="9 11" id="KW-0472">Membrane</keyword>
<dbReference type="Proteomes" id="UP000001072">
    <property type="component" value="Unassembled WGS sequence"/>
</dbReference>
<evidence type="ECO:0000256" key="2">
    <source>
        <dbReference type="ARBA" id="ARBA00009063"/>
    </source>
</evidence>
<feature type="compositionally biased region" description="Low complexity" evidence="10">
    <location>
        <begin position="268"/>
        <end position="292"/>
    </location>
</feature>
<comment type="similarity">
    <text evidence="2">Belongs to the syntaxin family.</text>
</comment>
<dbReference type="SUPFAM" id="SSF47661">
    <property type="entry name" value="t-snare proteins"/>
    <property type="match status" value="1"/>
</dbReference>
<dbReference type="PROSITE" id="PS00914">
    <property type="entry name" value="SYNTAXIN"/>
    <property type="match status" value="1"/>
</dbReference>
<dbReference type="PANTHER" id="PTHR19957">
    <property type="entry name" value="SYNTAXIN"/>
    <property type="match status" value="1"/>
</dbReference>
<dbReference type="InterPro" id="IPR006012">
    <property type="entry name" value="Syntaxin/epimorphin_CS"/>
</dbReference>
<proteinExistence type="inferred from homology"/>
<dbReference type="GO" id="GO:0000139">
    <property type="term" value="C:Golgi membrane"/>
    <property type="evidence" value="ECO:0007669"/>
    <property type="project" value="UniProtKB-SubCell"/>
</dbReference>
<keyword evidence="5" id="KW-0653">Protein transport</keyword>
<dbReference type="eggNOG" id="KOG0809">
    <property type="taxonomic scope" value="Eukaryota"/>
</dbReference>
<dbReference type="GO" id="GO:0000149">
    <property type="term" value="F:SNARE binding"/>
    <property type="evidence" value="ECO:0007669"/>
    <property type="project" value="TreeGrafter"/>
</dbReference>
<evidence type="ECO:0000259" key="12">
    <source>
        <dbReference type="PROSITE" id="PS50192"/>
    </source>
</evidence>
<keyword evidence="4 11" id="KW-0812">Transmembrane</keyword>
<dbReference type="GO" id="GO:0006886">
    <property type="term" value="P:intracellular protein transport"/>
    <property type="evidence" value="ECO:0007669"/>
    <property type="project" value="InterPro"/>
</dbReference>
<dbReference type="VEuPathDB" id="FungiDB:MELLADRAFT_100969"/>
<keyword evidence="6 11" id="KW-1133">Transmembrane helix</keyword>
<feature type="region of interest" description="Disordered" evidence="10">
    <location>
        <begin position="74"/>
        <end position="95"/>
    </location>
</feature>
<dbReference type="STRING" id="747676.F4R359"/>
<protein>
    <recommendedName>
        <fullName evidence="12">t-SNARE coiled-coil homology domain-containing protein</fullName>
    </recommendedName>
</protein>
<comment type="subcellular location">
    <subcellularLocation>
        <location evidence="1">Golgi apparatus membrane</location>
        <topology evidence="1">Single-pass type IV membrane protein</topology>
    </subcellularLocation>
</comment>
<feature type="compositionally biased region" description="Low complexity" evidence="10">
    <location>
        <begin position="146"/>
        <end position="172"/>
    </location>
</feature>
<dbReference type="HOGENOM" id="CLU_038177_0_0_1"/>
<dbReference type="InterPro" id="IPR010989">
    <property type="entry name" value="SNARE"/>
</dbReference>
<evidence type="ECO:0000313" key="13">
    <source>
        <dbReference type="EMBL" id="EGG12572.1"/>
    </source>
</evidence>
<evidence type="ECO:0000256" key="10">
    <source>
        <dbReference type="SAM" id="MobiDB-lite"/>
    </source>
</evidence>
<evidence type="ECO:0000313" key="14">
    <source>
        <dbReference type="Proteomes" id="UP000001072"/>
    </source>
</evidence>
<keyword evidence="8" id="KW-0175">Coiled coil</keyword>
<dbReference type="CDD" id="cd15845">
    <property type="entry name" value="SNARE_syntaxin16"/>
    <property type="match status" value="1"/>
</dbReference>
<name>F4R359_MELLP</name>
<dbReference type="GO" id="GO:0006906">
    <property type="term" value="P:vesicle fusion"/>
    <property type="evidence" value="ECO:0007669"/>
    <property type="project" value="TreeGrafter"/>
</dbReference>
<evidence type="ECO:0000256" key="4">
    <source>
        <dbReference type="ARBA" id="ARBA00022692"/>
    </source>
</evidence>
<dbReference type="OrthoDB" id="10251371at2759"/>
<evidence type="ECO:0000256" key="1">
    <source>
        <dbReference type="ARBA" id="ARBA00004409"/>
    </source>
</evidence>
<evidence type="ECO:0000256" key="5">
    <source>
        <dbReference type="ARBA" id="ARBA00022927"/>
    </source>
</evidence>
<organism evidence="14">
    <name type="scientific">Melampsora larici-populina (strain 98AG31 / pathotype 3-4-7)</name>
    <name type="common">Poplar leaf rust fungus</name>
    <dbReference type="NCBI Taxonomy" id="747676"/>
    <lineage>
        <taxon>Eukaryota</taxon>
        <taxon>Fungi</taxon>
        <taxon>Dikarya</taxon>
        <taxon>Basidiomycota</taxon>
        <taxon>Pucciniomycotina</taxon>
        <taxon>Pucciniomycetes</taxon>
        <taxon>Pucciniales</taxon>
        <taxon>Melampsoraceae</taxon>
        <taxon>Melampsora</taxon>
    </lineage>
</organism>
<evidence type="ECO:0000256" key="11">
    <source>
        <dbReference type="SAM" id="Phobius"/>
    </source>
</evidence>
<keyword evidence="14" id="KW-1185">Reference proteome</keyword>
<dbReference type="PANTHER" id="PTHR19957:SF83">
    <property type="entry name" value="SYNTAXIN-16"/>
    <property type="match status" value="1"/>
</dbReference>
<dbReference type="AlphaFoldDB" id="F4R359"/>
<feature type="transmembrane region" description="Helical" evidence="11">
    <location>
        <begin position="246"/>
        <end position="263"/>
    </location>
</feature>
<dbReference type="FunCoup" id="F4R359">
    <property type="interactions" value="434"/>
</dbReference>
<dbReference type="Gene3D" id="1.20.58.70">
    <property type="match status" value="1"/>
</dbReference>
<dbReference type="GeneID" id="18921238"/>
<dbReference type="GO" id="GO:0031201">
    <property type="term" value="C:SNARE complex"/>
    <property type="evidence" value="ECO:0007669"/>
    <property type="project" value="TreeGrafter"/>
</dbReference>
<dbReference type="SMART" id="SM00397">
    <property type="entry name" value="t_SNARE"/>
    <property type="match status" value="1"/>
</dbReference>
<sequence length="323" mass="36971">MLIIVFGIHRIDYSDEVEELIEQIKTNLNQLEKLTSKQLLPSFTDRSNEEKEIDQLTHQITRQFRTSQVLIGKIGENQDDSNSKPKAKAKTKENQKVIQNVQVGLMSKIQELSQTFQKRQRVYLQHLKSTETSNPNHALINITDDQPSPRSHSSFSQQQQQQQQTRSFKSNQVDLQQRDREIEGISQSILELSEMFKDLSVLVIDQGTMLDRIDYHVEEMSRNLKGAVNELQIANKHSNRSGKCKLIFLLIILIFAAILLLVFKPRHSPTTTPSTPPSTSTTSTSQSNNPNTIASNPQLTPSISNPNKFIKLRSKLKQRWKDD</sequence>
<keyword evidence="7" id="KW-0333">Golgi apparatus</keyword>
<evidence type="ECO:0000256" key="3">
    <source>
        <dbReference type="ARBA" id="ARBA00022448"/>
    </source>
</evidence>
<evidence type="ECO:0000256" key="6">
    <source>
        <dbReference type="ARBA" id="ARBA00022989"/>
    </source>
</evidence>
<keyword evidence="3" id="KW-0813">Transport</keyword>
<dbReference type="GO" id="GO:0005484">
    <property type="term" value="F:SNAP receptor activity"/>
    <property type="evidence" value="ECO:0007669"/>
    <property type="project" value="InterPro"/>
</dbReference>
<dbReference type="PROSITE" id="PS50192">
    <property type="entry name" value="T_SNARE"/>
    <property type="match status" value="1"/>
</dbReference>
<gene>
    <name evidence="13" type="ORF">MELLADRAFT_100969</name>
</gene>
<evidence type="ECO:0000256" key="7">
    <source>
        <dbReference type="ARBA" id="ARBA00023034"/>
    </source>
</evidence>
<dbReference type="InterPro" id="IPR000727">
    <property type="entry name" value="T_SNARE_dom"/>
</dbReference>
<feature type="region of interest" description="Disordered" evidence="10">
    <location>
        <begin position="129"/>
        <end position="175"/>
    </location>
</feature>
<dbReference type="KEGG" id="mlr:MELLADRAFT_100969"/>
<feature type="domain" description="T-SNARE coiled-coil homology" evidence="12">
    <location>
        <begin position="172"/>
        <end position="234"/>
    </location>
</feature>
<dbReference type="Pfam" id="PF05739">
    <property type="entry name" value="SNARE"/>
    <property type="match status" value="1"/>
</dbReference>
<accession>F4R359</accession>
<reference evidence="14" key="1">
    <citation type="journal article" date="2011" name="Proc. Natl. Acad. Sci. U.S.A.">
        <title>Obligate biotrophy features unraveled by the genomic analysis of rust fungi.</title>
        <authorList>
            <person name="Duplessis S."/>
            <person name="Cuomo C.A."/>
            <person name="Lin Y.-C."/>
            <person name="Aerts A."/>
            <person name="Tisserant E."/>
            <person name="Veneault-Fourrey C."/>
            <person name="Joly D.L."/>
            <person name="Hacquard S."/>
            <person name="Amselem J."/>
            <person name="Cantarel B.L."/>
            <person name="Chiu R."/>
            <person name="Coutinho P.M."/>
            <person name="Feau N."/>
            <person name="Field M."/>
            <person name="Frey P."/>
            <person name="Gelhaye E."/>
            <person name="Goldberg J."/>
            <person name="Grabherr M.G."/>
            <person name="Kodira C.D."/>
            <person name="Kohler A."/>
            <person name="Kuees U."/>
            <person name="Lindquist E.A."/>
            <person name="Lucas S.M."/>
            <person name="Mago R."/>
            <person name="Mauceli E."/>
            <person name="Morin E."/>
            <person name="Murat C."/>
            <person name="Pangilinan J.L."/>
            <person name="Park R."/>
            <person name="Pearson M."/>
            <person name="Quesneville H."/>
            <person name="Rouhier N."/>
            <person name="Sakthikumar S."/>
            <person name="Salamov A.A."/>
            <person name="Schmutz J."/>
            <person name="Selles B."/>
            <person name="Shapiro H."/>
            <person name="Tanguay P."/>
            <person name="Tuskan G.A."/>
            <person name="Henrissat B."/>
            <person name="Van de Peer Y."/>
            <person name="Rouze P."/>
            <person name="Ellis J.G."/>
            <person name="Dodds P.N."/>
            <person name="Schein J.E."/>
            <person name="Zhong S."/>
            <person name="Hamelin R.C."/>
            <person name="Grigoriev I.V."/>
            <person name="Szabo L.J."/>
            <person name="Martin F."/>
        </authorList>
    </citation>
    <scope>NUCLEOTIDE SEQUENCE [LARGE SCALE GENOMIC DNA]</scope>
    <source>
        <strain evidence="14">98AG31 / pathotype 3-4-7</strain>
    </source>
</reference>